<feature type="region of interest" description="Disordered" evidence="1">
    <location>
        <begin position="164"/>
        <end position="185"/>
    </location>
</feature>
<protein>
    <submittedName>
        <fullName evidence="2">Uncharacterized protein</fullName>
    </submittedName>
</protein>
<accession>A0A7J8ERT5</accession>
<dbReference type="Proteomes" id="UP000550707">
    <property type="component" value="Unassembled WGS sequence"/>
</dbReference>
<dbReference type="EMBL" id="JACASF010000013">
    <property type="protein sequence ID" value="KAF6438083.1"/>
    <property type="molecule type" value="Genomic_DNA"/>
</dbReference>
<comment type="caution">
    <text evidence="2">The sequence shown here is derived from an EMBL/GenBank/DDBJ whole genome shotgun (WGS) entry which is preliminary data.</text>
</comment>
<sequence>MFTWQIRAEDEQLHETEDCPLTLNHRAVTLSLCLRFSLPTVFCDRFLALVGELCRTRHLRTPRGHSQIPAVRMNEASAILGCTHEVPEPPAHFKACDGTYYGSTRVKDIERESPASQTQASILRTAEPGGAEESSFLFVTIRTNYRIQGLKNGQKIFISENWHTKGRGDKGREGKSEHGLELMPA</sequence>
<gene>
    <name evidence="2" type="ORF">HJG59_008762</name>
</gene>
<organism evidence="2 3">
    <name type="scientific">Molossus molossus</name>
    <name type="common">Pallas' mastiff bat</name>
    <name type="synonym">Vespertilio molossus</name>
    <dbReference type="NCBI Taxonomy" id="27622"/>
    <lineage>
        <taxon>Eukaryota</taxon>
        <taxon>Metazoa</taxon>
        <taxon>Chordata</taxon>
        <taxon>Craniata</taxon>
        <taxon>Vertebrata</taxon>
        <taxon>Euteleostomi</taxon>
        <taxon>Mammalia</taxon>
        <taxon>Eutheria</taxon>
        <taxon>Laurasiatheria</taxon>
        <taxon>Chiroptera</taxon>
        <taxon>Yangochiroptera</taxon>
        <taxon>Molossidae</taxon>
        <taxon>Molossus</taxon>
    </lineage>
</organism>
<reference evidence="2 3" key="1">
    <citation type="journal article" date="2020" name="Nature">
        <title>Six reference-quality genomes reveal evolution of bat adaptations.</title>
        <authorList>
            <person name="Jebb D."/>
            <person name="Huang Z."/>
            <person name="Pippel M."/>
            <person name="Hughes G.M."/>
            <person name="Lavrichenko K."/>
            <person name="Devanna P."/>
            <person name="Winkler S."/>
            <person name="Jermiin L.S."/>
            <person name="Skirmuntt E.C."/>
            <person name="Katzourakis A."/>
            <person name="Burkitt-Gray L."/>
            <person name="Ray D.A."/>
            <person name="Sullivan K.A.M."/>
            <person name="Roscito J.G."/>
            <person name="Kirilenko B.M."/>
            <person name="Davalos L.M."/>
            <person name="Corthals A.P."/>
            <person name="Power M.L."/>
            <person name="Jones G."/>
            <person name="Ransome R.D."/>
            <person name="Dechmann D.K.N."/>
            <person name="Locatelli A.G."/>
            <person name="Puechmaille S.J."/>
            <person name="Fedrigo O."/>
            <person name="Jarvis E.D."/>
            <person name="Hiller M."/>
            <person name="Vernes S.C."/>
            <person name="Myers E.W."/>
            <person name="Teeling E.C."/>
        </authorList>
    </citation>
    <scope>NUCLEOTIDE SEQUENCE [LARGE SCALE GENOMIC DNA]</scope>
    <source>
        <strain evidence="2">MMolMol1</strain>
        <tissue evidence="2">Muscle</tissue>
    </source>
</reference>
<evidence type="ECO:0000313" key="3">
    <source>
        <dbReference type="Proteomes" id="UP000550707"/>
    </source>
</evidence>
<name>A0A7J8ERT5_MOLMO</name>
<dbReference type="InParanoid" id="A0A7J8ERT5"/>
<evidence type="ECO:0000256" key="1">
    <source>
        <dbReference type="SAM" id="MobiDB-lite"/>
    </source>
</evidence>
<proteinExistence type="predicted"/>
<keyword evidence="3" id="KW-1185">Reference proteome</keyword>
<dbReference type="AlphaFoldDB" id="A0A7J8ERT5"/>
<evidence type="ECO:0000313" key="2">
    <source>
        <dbReference type="EMBL" id="KAF6438083.1"/>
    </source>
</evidence>